<protein>
    <recommendedName>
        <fullName evidence="12">Probable peptidoglycan glycosyltransferase FtsW</fullName>
        <ecNumber evidence="14">2.4.99.28</ecNumber>
    </recommendedName>
    <alternativeName>
        <fullName evidence="13">Cell division protein FtsW</fullName>
    </alternativeName>
    <alternativeName>
        <fullName evidence="10">Cell wall polymerase</fullName>
    </alternativeName>
    <alternativeName>
        <fullName evidence="9">Peptidoglycan polymerase</fullName>
    </alternativeName>
</protein>
<evidence type="ECO:0000256" key="4">
    <source>
        <dbReference type="ARBA" id="ARBA00022692"/>
    </source>
</evidence>
<evidence type="ECO:0000256" key="10">
    <source>
        <dbReference type="ARBA" id="ARBA00033270"/>
    </source>
</evidence>
<comment type="function">
    <text evidence="16">Peptidoglycan polymerase that is essential for cell division.</text>
</comment>
<sequence length="391" mass="42768">MKKLKLIDLWIVIPFVILLGIGIVMVYSASFYNNMVNGGSTTQYLVKQALYATVGLVFCFFVYMLKVNVLKSRGVLLLLGFVTWASLFVLVVKGLVNPASKINGASAWINLGVINFQPLELAKLVFVLYLALILSNKQDRLMDLRFTDLVKDNLAQIFFLGTVIAMVIVQPDIGGAMILTIISLVLISASTIPSKIIITLDGSLIAILAAVMTFLFTVRPSFFVNSYQYQRFLAMAHPFELERKAGAQIVNSYYAISNGGIFGVGLGNSIQKRGYLPEPHTDFILAIISEELGIVGVIIVLGLLAVIVFRILLVGLRSKNRYMSLVLYGIATMLMTQIFLNVGGLLGYIPLTGVTLPFISYGGSSMIVLSIALGIALNLEATNKFDSEKLR</sequence>
<keyword evidence="5" id="KW-0133">Cell shape</keyword>
<dbReference type="PATRIC" id="fig|1007676.4.peg.417"/>
<name>A0A0H4QEU0_9LACO</name>
<comment type="catalytic activity">
    <reaction evidence="15">
        <text>[GlcNAc-(1-&gt;4)-Mur2Ac(oyl-L-Ala-gamma-D-Glu-L-Lys-D-Ala-D-Ala)](n)-di-trans,octa-cis-undecaprenyl diphosphate + beta-D-GlcNAc-(1-&gt;4)-Mur2Ac(oyl-L-Ala-gamma-D-Glu-L-Lys-D-Ala-D-Ala)-di-trans,octa-cis-undecaprenyl diphosphate = [GlcNAc-(1-&gt;4)-Mur2Ac(oyl-L-Ala-gamma-D-Glu-L-Lys-D-Ala-D-Ala)](n+1)-di-trans,octa-cis-undecaprenyl diphosphate + di-trans,octa-cis-undecaprenyl diphosphate + H(+)</text>
        <dbReference type="Rhea" id="RHEA:23708"/>
        <dbReference type="Rhea" id="RHEA-COMP:9602"/>
        <dbReference type="Rhea" id="RHEA-COMP:9603"/>
        <dbReference type="ChEBI" id="CHEBI:15378"/>
        <dbReference type="ChEBI" id="CHEBI:58405"/>
        <dbReference type="ChEBI" id="CHEBI:60033"/>
        <dbReference type="ChEBI" id="CHEBI:78435"/>
        <dbReference type="EC" id="2.4.99.28"/>
    </reaction>
</comment>
<evidence type="ECO:0000256" key="14">
    <source>
        <dbReference type="ARBA" id="ARBA00044770"/>
    </source>
</evidence>
<keyword evidence="6" id="KW-0573">Peptidoglycan synthesis</keyword>
<gene>
    <name evidence="18" type="ORF">ABM34_02000</name>
</gene>
<dbReference type="KEGG" id="lgn:ABM34_02000"/>
<evidence type="ECO:0000256" key="2">
    <source>
        <dbReference type="ARBA" id="ARBA00022676"/>
    </source>
</evidence>
<feature type="transmembrane region" description="Helical" evidence="17">
    <location>
        <begin position="292"/>
        <end position="313"/>
    </location>
</feature>
<evidence type="ECO:0000256" key="3">
    <source>
        <dbReference type="ARBA" id="ARBA00022679"/>
    </source>
</evidence>
<keyword evidence="18" id="KW-0132">Cell division</keyword>
<dbReference type="GO" id="GO:0015648">
    <property type="term" value="F:lipid-linked peptidoglycan transporter activity"/>
    <property type="evidence" value="ECO:0007669"/>
    <property type="project" value="TreeGrafter"/>
</dbReference>
<evidence type="ECO:0000256" key="8">
    <source>
        <dbReference type="ARBA" id="ARBA00023136"/>
    </source>
</evidence>
<dbReference type="GO" id="GO:0008360">
    <property type="term" value="P:regulation of cell shape"/>
    <property type="evidence" value="ECO:0007669"/>
    <property type="project" value="UniProtKB-KW"/>
</dbReference>
<dbReference type="PANTHER" id="PTHR30474">
    <property type="entry name" value="CELL CYCLE PROTEIN"/>
    <property type="match status" value="1"/>
</dbReference>
<dbReference type="GO" id="GO:0009252">
    <property type="term" value="P:peptidoglycan biosynthetic process"/>
    <property type="evidence" value="ECO:0007669"/>
    <property type="project" value="UniProtKB-KW"/>
</dbReference>
<keyword evidence="7 17" id="KW-1133">Transmembrane helix</keyword>
<evidence type="ECO:0000256" key="17">
    <source>
        <dbReference type="SAM" id="Phobius"/>
    </source>
</evidence>
<feature type="transmembrane region" description="Helical" evidence="17">
    <location>
        <begin position="153"/>
        <end position="169"/>
    </location>
</feature>
<keyword evidence="3" id="KW-0808">Transferase</keyword>
<comment type="subcellular location">
    <subcellularLocation>
        <location evidence="1">Membrane</location>
        <topology evidence="1">Multi-pass membrane protein</topology>
    </subcellularLocation>
</comment>
<dbReference type="EC" id="2.4.99.28" evidence="14"/>
<keyword evidence="2" id="KW-0328">Glycosyltransferase</keyword>
<evidence type="ECO:0000256" key="13">
    <source>
        <dbReference type="ARBA" id="ARBA00041418"/>
    </source>
</evidence>
<keyword evidence="8 17" id="KW-0472">Membrane</keyword>
<evidence type="ECO:0000256" key="6">
    <source>
        <dbReference type="ARBA" id="ARBA00022984"/>
    </source>
</evidence>
<evidence type="ECO:0000256" key="9">
    <source>
        <dbReference type="ARBA" id="ARBA00032370"/>
    </source>
</evidence>
<evidence type="ECO:0000256" key="7">
    <source>
        <dbReference type="ARBA" id="ARBA00022989"/>
    </source>
</evidence>
<evidence type="ECO:0000313" key="19">
    <source>
        <dbReference type="Proteomes" id="UP000036106"/>
    </source>
</evidence>
<evidence type="ECO:0000313" key="18">
    <source>
        <dbReference type="EMBL" id="AKP66442.1"/>
    </source>
</evidence>
<evidence type="ECO:0000256" key="1">
    <source>
        <dbReference type="ARBA" id="ARBA00004141"/>
    </source>
</evidence>
<dbReference type="RefSeq" id="WP_048702807.1">
    <property type="nucleotide sequence ID" value="NZ_CP012034.1"/>
</dbReference>
<comment type="similarity">
    <text evidence="11">Belongs to the SEDS family. FtsW subfamily.</text>
</comment>
<feature type="transmembrane region" description="Helical" evidence="17">
    <location>
        <begin position="358"/>
        <end position="379"/>
    </location>
</feature>
<keyword evidence="4 17" id="KW-0812">Transmembrane</keyword>
<feature type="transmembrane region" description="Helical" evidence="17">
    <location>
        <begin position="7"/>
        <end position="29"/>
    </location>
</feature>
<dbReference type="PANTHER" id="PTHR30474:SF2">
    <property type="entry name" value="PEPTIDOGLYCAN GLYCOSYLTRANSFERASE FTSW-RELATED"/>
    <property type="match status" value="1"/>
</dbReference>
<evidence type="ECO:0000256" key="12">
    <source>
        <dbReference type="ARBA" id="ARBA00041185"/>
    </source>
</evidence>
<dbReference type="GO" id="GO:0032153">
    <property type="term" value="C:cell division site"/>
    <property type="evidence" value="ECO:0007669"/>
    <property type="project" value="TreeGrafter"/>
</dbReference>
<dbReference type="GO" id="GO:0005886">
    <property type="term" value="C:plasma membrane"/>
    <property type="evidence" value="ECO:0007669"/>
    <property type="project" value="TreeGrafter"/>
</dbReference>
<keyword evidence="18" id="KW-0131">Cell cycle</keyword>
<feature type="transmembrane region" description="Helical" evidence="17">
    <location>
        <begin position="49"/>
        <end position="67"/>
    </location>
</feature>
<dbReference type="InterPro" id="IPR001182">
    <property type="entry name" value="FtsW/RodA"/>
</dbReference>
<evidence type="ECO:0000256" key="16">
    <source>
        <dbReference type="ARBA" id="ARBA00049966"/>
    </source>
</evidence>
<dbReference type="Pfam" id="PF01098">
    <property type="entry name" value="FTSW_RODA_SPOVE"/>
    <property type="match status" value="1"/>
</dbReference>
<feature type="transmembrane region" description="Helical" evidence="17">
    <location>
        <begin position="325"/>
        <end position="346"/>
    </location>
</feature>
<dbReference type="Proteomes" id="UP000036106">
    <property type="component" value="Chromosome"/>
</dbReference>
<evidence type="ECO:0000256" key="11">
    <source>
        <dbReference type="ARBA" id="ARBA00038053"/>
    </source>
</evidence>
<evidence type="ECO:0000256" key="15">
    <source>
        <dbReference type="ARBA" id="ARBA00049902"/>
    </source>
</evidence>
<organism evidence="18 19">
    <name type="scientific">Companilactobacillus ginsenosidimutans</name>
    <dbReference type="NCBI Taxonomy" id="1007676"/>
    <lineage>
        <taxon>Bacteria</taxon>
        <taxon>Bacillati</taxon>
        <taxon>Bacillota</taxon>
        <taxon>Bacilli</taxon>
        <taxon>Lactobacillales</taxon>
        <taxon>Lactobacillaceae</taxon>
        <taxon>Companilactobacillus</taxon>
    </lineage>
</organism>
<feature type="transmembrane region" description="Helical" evidence="17">
    <location>
        <begin position="74"/>
        <end position="96"/>
    </location>
</feature>
<dbReference type="GO" id="GO:0008955">
    <property type="term" value="F:peptidoglycan glycosyltransferase activity"/>
    <property type="evidence" value="ECO:0007669"/>
    <property type="project" value="UniProtKB-EC"/>
</dbReference>
<reference evidence="19" key="1">
    <citation type="submission" date="2015-07" db="EMBL/GenBank/DDBJ databases">
        <title>Lactobacillus ginsenosidimutans/EMML 3141/ whole genome sequencing.</title>
        <authorList>
            <person name="Kim M.K."/>
            <person name="Im W.-T."/>
            <person name="Srinivasan S."/>
            <person name="Lee J.-J."/>
        </authorList>
    </citation>
    <scope>NUCLEOTIDE SEQUENCE [LARGE SCALE GENOMIC DNA]</scope>
    <source>
        <strain evidence="19">EMML 3041</strain>
    </source>
</reference>
<evidence type="ECO:0000256" key="5">
    <source>
        <dbReference type="ARBA" id="ARBA00022960"/>
    </source>
</evidence>
<proteinExistence type="inferred from homology"/>
<feature type="transmembrane region" description="Helical" evidence="17">
    <location>
        <begin position="204"/>
        <end position="223"/>
    </location>
</feature>
<accession>A0A0H4QEU0</accession>
<dbReference type="EMBL" id="CP012034">
    <property type="protein sequence ID" value="AKP66442.1"/>
    <property type="molecule type" value="Genomic_DNA"/>
</dbReference>
<keyword evidence="19" id="KW-1185">Reference proteome</keyword>
<dbReference type="OrthoDB" id="9812661at2"/>
<dbReference type="AlphaFoldDB" id="A0A0H4QEU0"/>
<feature type="transmembrane region" description="Helical" evidence="17">
    <location>
        <begin position="108"/>
        <end position="132"/>
    </location>
</feature>
<dbReference type="STRING" id="1007676.ABM34_02000"/>
<dbReference type="GO" id="GO:0051301">
    <property type="term" value="P:cell division"/>
    <property type="evidence" value="ECO:0007669"/>
    <property type="project" value="UniProtKB-KW"/>
</dbReference>